<evidence type="ECO:0000256" key="3">
    <source>
        <dbReference type="ARBA" id="ARBA00003707"/>
    </source>
</evidence>
<comment type="similarity">
    <text evidence="4">Belongs to the Nudix hydrolase family. NudK subfamily.</text>
</comment>
<dbReference type="Pfam" id="PF00293">
    <property type="entry name" value="NUDIX"/>
    <property type="match status" value="1"/>
</dbReference>
<dbReference type="Proteomes" id="UP000255087">
    <property type="component" value="Unassembled WGS sequence"/>
</dbReference>
<reference evidence="15 16" key="1">
    <citation type="submission" date="2018-06" db="EMBL/GenBank/DDBJ databases">
        <authorList>
            <consortium name="Pathogen Informatics"/>
            <person name="Doyle S."/>
        </authorList>
    </citation>
    <scope>NUCLEOTIDE SEQUENCE [LARGE SCALE GENOMIC DNA]</scope>
    <source>
        <strain evidence="15 16">NCTC8580</strain>
    </source>
</reference>
<evidence type="ECO:0000313" key="16">
    <source>
        <dbReference type="Proteomes" id="UP000255087"/>
    </source>
</evidence>
<name>A0A380QAR1_YERPU</name>
<feature type="binding site" evidence="12">
    <location>
        <position position="94"/>
    </location>
    <ligand>
        <name>Mg(2+)</name>
        <dbReference type="ChEBI" id="CHEBI:18420"/>
        <label>1</label>
    </ligand>
</feature>
<dbReference type="InterPro" id="IPR000086">
    <property type="entry name" value="NUDIX_hydrolase_dom"/>
</dbReference>
<dbReference type="PANTHER" id="PTHR11839:SF18">
    <property type="entry name" value="NUDIX HYDROLASE DOMAIN-CONTAINING PROTEIN"/>
    <property type="match status" value="1"/>
</dbReference>
<feature type="domain" description="Nudix hydrolase" evidence="14">
    <location>
        <begin position="52"/>
        <end position="189"/>
    </location>
</feature>
<keyword evidence="9 12" id="KW-0460">Magnesium</keyword>
<comment type="cofactor">
    <cofactor evidence="2 12">
        <name>Mg(2+)</name>
        <dbReference type="ChEBI" id="CHEBI:18420"/>
    </cofactor>
</comment>
<keyword evidence="8 15" id="KW-0378">Hydrolase</keyword>
<dbReference type="NCBIfam" id="TIGR00052">
    <property type="entry name" value="nudix-type nucleoside diphosphatase, YffH/AdpP family"/>
    <property type="match status" value="1"/>
</dbReference>
<feature type="binding site" evidence="12">
    <location>
        <position position="160"/>
    </location>
    <ligand>
        <name>Mg(2+)</name>
        <dbReference type="ChEBI" id="CHEBI:18420"/>
        <label>1</label>
    </ligand>
</feature>
<evidence type="ECO:0000256" key="4">
    <source>
        <dbReference type="ARBA" id="ARBA00007275"/>
    </source>
</evidence>
<dbReference type="FunFam" id="3.90.79.10:FF:000010">
    <property type="entry name" value="GDP-mannose pyrophosphatase NudK"/>
    <property type="match status" value="1"/>
</dbReference>
<dbReference type="GO" id="GO:0016818">
    <property type="term" value="F:hydrolase activity, acting on acid anhydrides, in phosphorus-containing anhydrides"/>
    <property type="evidence" value="ECO:0007669"/>
    <property type="project" value="InterPro"/>
</dbReference>
<feature type="binding site" evidence="12">
    <location>
        <position position="109"/>
    </location>
    <ligand>
        <name>Mg(2+)</name>
        <dbReference type="ChEBI" id="CHEBI:18420"/>
        <label>1</label>
    </ligand>
</feature>
<dbReference type="GO" id="GO:0019693">
    <property type="term" value="P:ribose phosphate metabolic process"/>
    <property type="evidence" value="ECO:0007669"/>
    <property type="project" value="TreeGrafter"/>
</dbReference>
<dbReference type="AlphaFoldDB" id="A0A380QAR1"/>
<dbReference type="PROSITE" id="PS51462">
    <property type="entry name" value="NUDIX"/>
    <property type="match status" value="1"/>
</dbReference>
<dbReference type="GO" id="GO:0005829">
    <property type="term" value="C:cytosol"/>
    <property type="evidence" value="ECO:0007669"/>
    <property type="project" value="TreeGrafter"/>
</dbReference>
<dbReference type="SUPFAM" id="SSF55811">
    <property type="entry name" value="Nudix"/>
    <property type="match status" value="1"/>
</dbReference>
<evidence type="ECO:0000256" key="11">
    <source>
        <dbReference type="ARBA" id="ARBA00032272"/>
    </source>
</evidence>
<dbReference type="Gene3D" id="3.90.79.10">
    <property type="entry name" value="Nucleoside Triphosphate Pyrophosphohydrolase"/>
    <property type="match status" value="1"/>
</dbReference>
<dbReference type="NCBIfam" id="NF011585">
    <property type="entry name" value="PRK15009.1"/>
    <property type="match status" value="1"/>
</dbReference>
<evidence type="ECO:0000256" key="5">
    <source>
        <dbReference type="ARBA" id="ARBA00011738"/>
    </source>
</evidence>
<dbReference type="EMBL" id="UHJC01000001">
    <property type="protein sequence ID" value="SUP84583.1"/>
    <property type="molecule type" value="Genomic_DNA"/>
</dbReference>
<comment type="catalytic activity">
    <reaction evidence="1">
        <text>GDP-alpha-D-mannose + H2O = alpha-D-mannose 1-phosphate + GMP + 2 H(+)</text>
        <dbReference type="Rhea" id="RHEA:27978"/>
        <dbReference type="ChEBI" id="CHEBI:15377"/>
        <dbReference type="ChEBI" id="CHEBI:15378"/>
        <dbReference type="ChEBI" id="CHEBI:57527"/>
        <dbReference type="ChEBI" id="CHEBI:58115"/>
        <dbReference type="ChEBI" id="CHEBI:58409"/>
    </reaction>
</comment>
<dbReference type="InterPro" id="IPR004385">
    <property type="entry name" value="NDP_pyrophosphatase"/>
</dbReference>
<evidence type="ECO:0000256" key="10">
    <source>
        <dbReference type="ARBA" id="ARBA00032162"/>
    </source>
</evidence>
<dbReference type="GO" id="GO:0046872">
    <property type="term" value="F:metal ion binding"/>
    <property type="evidence" value="ECO:0007669"/>
    <property type="project" value="UniProtKB-KW"/>
</dbReference>
<evidence type="ECO:0000256" key="12">
    <source>
        <dbReference type="PIRSR" id="PIRSR604385-2"/>
    </source>
</evidence>
<accession>A0A380QAR1</accession>
<comment type="subunit">
    <text evidence="5">Homodimer.</text>
</comment>
<sequence>MIIRAKEESMSVKIENIQCELLSKNWFKLHKYTFDLKTDEGTSVQQIREVYDRGNGATILLYNRQQGTVVLIEQFRMPTYVNGNASGMLLEACAGLLDNDSPEECIRREAMEETGYQVDKVQKLFEAYMSPGGVTELVYFFAAEYHPDQKITDEVGVEDEVIEVVELPFHDALAMVADGRIKDGKTIMLLQYAQIHFFPSSLTPQRC</sequence>
<evidence type="ECO:0000256" key="7">
    <source>
        <dbReference type="ARBA" id="ARBA00022723"/>
    </source>
</evidence>
<dbReference type="PANTHER" id="PTHR11839">
    <property type="entry name" value="UDP/ADP-SUGAR PYROPHOSPHATASE"/>
    <property type="match status" value="1"/>
</dbReference>
<evidence type="ECO:0000256" key="2">
    <source>
        <dbReference type="ARBA" id="ARBA00001946"/>
    </source>
</evidence>
<proteinExistence type="inferred from homology"/>
<keyword evidence="7 12" id="KW-0479">Metal-binding</keyword>
<comment type="function">
    <text evidence="3">Nucleoside diphosphate sugar hydrolase that hydrolyzes GDP-mannose as its preferred substrate, yielding GMP and mannose-1-phosphate.</text>
</comment>
<feature type="short sequence motif" description="Nudix box" evidence="13">
    <location>
        <begin position="95"/>
        <end position="116"/>
    </location>
</feature>
<evidence type="ECO:0000259" key="14">
    <source>
        <dbReference type="PROSITE" id="PS51462"/>
    </source>
</evidence>
<dbReference type="InterPro" id="IPR015797">
    <property type="entry name" value="NUDIX_hydrolase-like_dom_sf"/>
</dbReference>
<evidence type="ECO:0000313" key="15">
    <source>
        <dbReference type="EMBL" id="SUP84583.1"/>
    </source>
</evidence>
<feature type="binding site" evidence="12">
    <location>
        <position position="113"/>
    </location>
    <ligand>
        <name>Mg(2+)</name>
        <dbReference type="ChEBI" id="CHEBI:18420"/>
        <label>1</label>
    </ligand>
</feature>
<evidence type="ECO:0000256" key="1">
    <source>
        <dbReference type="ARBA" id="ARBA00000847"/>
    </source>
</evidence>
<dbReference type="CDD" id="cd24157">
    <property type="entry name" value="NUDIX_GDPMK"/>
    <property type="match status" value="1"/>
</dbReference>
<evidence type="ECO:0000256" key="6">
    <source>
        <dbReference type="ARBA" id="ARBA00016377"/>
    </source>
</evidence>
<evidence type="ECO:0000256" key="8">
    <source>
        <dbReference type="ARBA" id="ARBA00022801"/>
    </source>
</evidence>
<evidence type="ECO:0000256" key="9">
    <source>
        <dbReference type="ARBA" id="ARBA00022842"/>
    </source>
</evidence>
<dbReference type="GO" id="GO:0006753">
    <property type="term" value="P:nucleoside phosphate metabolic process"/>
    <property type="evidence" value="ECO:0007669"/>
    <property type="project" value="TreeGrafter"/>
</dbReference>
<evidence type="ECO:0000256" key="13">
    <source>
        <dbReference type="PIRSR" id="PIRSR604385-3"/>
    </source>
</evidence>
<protein>
    <recommendedName>
        <fullName evidence="6">GDP-mannose pyrophosphatase</fullName>
    </recommendedName>
    <alternativeName>
        <fullName evidence="10">GDP-mannose hydrolase</fullName>
    </alternativeName>
    <alternativeName>
        <fullName evidence="11">GDPMK</fullName>
    </alternativeName>
</protein>
<gene>
    <name evidence="15" type="primary">nudK</name>
    <name evidence="15" type="ORF">NCTC8580_03123</name>
</gene>
<organism evidence="15 16">
    <name type="scientific">Yersinia pseudotuberculosis</name>
    <dbReference type="NCBI Taxonomy" id="633"/>
    <lineage>
        <taxon>Bacteria</taxon>
        <taxon>Pseudomonadati</taxon>
        <taxon>Pseudomonadota</taxon>
        <taxon>Gammaproteobacteria</taxon>
        <taxon>Enterobacterales</taxon>
        <taxon>Yersiniaceae</taxon>
        <taxon>Yersinia</taxon>
    </lineage>
</organism>